<sequence length="49" mass="5664">MGISIEKSLFQQENEAIFQWSRVSELILRKCIRGHHCDTEMMAILASVL</sequence>
<keyword evidence="2" id="KW-1185">Reference proteome</keyword>
<comment type="caution">
    <text evidence="1">The sequence shown here is derived from an EMBL/GenBank/DDBJ whole genome shotgun (WGS) entry which is preliminary data.</text>
</comment>
<evidence type="ECO:0000313" key="1">
    <source>
        <dbReference type="EMBL" id="MBB4096041.1"/>
    </source>
</evidence>
<reference evidence="1 2" key="1">
    <citation type="submission" date="2020-08" db="EMBL/GenBank/DDBJ databases">
        <title>Genomic Encyclopedia of Type Strains, Phase IV (KMG-IV): sequencing the most valuable type-strain genomes for metagenomic binning, comparative biology and taxonomic classification.</title>
        <authorList>
            <person name="Goeker M."/>
        </authorList>
    </citation>
    <scope>NUCLEOTIDE SEQUENCE [LARGE SCALE GENOMIC DNA]</scope>
    <source>
        <strain evidence="1 2">DSM 23868</strain>
    </source>
</reference>
<protein>
    <submittedName>
        <fullName evidence="1">Uncharacterized protein</fullName>
    </submittedName>
</protein>
<dbReference type="EMBL" id="JACIEX010000017">
    <property type="protein sequence ID" value="MBB4096041.1"/>
    <property type="molecule type" value="Genomic_DNA"/>
</dbReference>
<organism evidence="1 2">
    <name type="scientific">Brucella pecoris</name>
    <dbReference type="NCBI Taxonomy" id="867683"/>
    <lineage>
        <taxon>Bacteria</taxon>
        <taxon>Pseudomonadati</taxon>
        <taxon>Pseudomonadota</taxon>
        <taxon>Alphaproteobacteria</taxon>
        <taxon>Hyphomicrobiales</taxon>
        <taxon>Brucellaceae</taxon>
        <taxon>Brucella/Ochrobactrum group</taxon>
        <taxon>Brucella</taxon>
    </lineage>
</organism>
<dbReference type="Proteomes" id="UP000553980">
    <property type="component" value="Unassembled WGS sequence"/>
</dbReference>
<name>A0AB34Z0M5_9HYPH</name>
<proteinExistence type="predicted"/>
<dbReference type="AlphaFoldDB" id="A0AB34Z0M5"/>
<gene>
    <name evidence="1" type="ORF">GGQ79_004594</name>
</gene>
<evidence type="ECO:0000313" key="2">
    <source>
        <dbReference type="Proteomes" id="UP000553980"/>
    </source>
</evidence>
<accession>A0AB34Z0M5</accession>